<dbReference type="InterPro" id="IPR007278">
    <property type="entry name" value="DUF397"/>
</dbReference>
<sequence>MNLSDVEWKKSTYTGDDGGNCVEVAEVNGTINAPEHKTGYAKLIAVRDSKNPDGPVLYFTQAEWDAFVAGVKDNEFDID</sequence>
<protein>
    <recommendedName>
        <fullName evidence="1">DUF397 domain-containing protein</fullName>
    </recommendedName>
</protein>
<feature type="domain" description="DUF397" evidence="1">
    <location>
        <begin position="7"/>
        <end position="72"/>
    </location>
</feature>
<gene>
    <name evidence="2" type="ORF">SAMN04489764_0218</name>
</gene>
<organism evidence="2 3">
    <name type="scientific">Thermostaphylospora chromogena</name>
    <dbReference type="NCBI Taxonomy" id="35622"/>
    <lineage>
        <taxon>Bacteria</taxon>
        <taxon>Bacillati</taxon>
        <taxon>Actinomycetota</taxon>
        <taxon>Actinomycetes</taxon>
        <taxon>Streptosporangiales</taxon>
        <taxon>Thermomonosporaceae</taxon>
        <taxon>Thermostaphylospora</taxon>
    </lineage>
</organism>
<keyword evidence="3" id="KW-1185">Reference proteome</keyword>
<accession>A0A1H0ZZ35</accession>
<dbReference type="RefSeq" id="WP_093256941.1">
    <property type="nucleotide sequence ID" value="NZ_FNKK01000002.1"/>
</dbReference>
<dbReference type="Proteomes" id="UP000217103">
    <property type="component" value="Unassembled WGS sequence"/>
</dbReference>
<dbReference type="EMBL" id="FNKK01000002">
    <property type="protein sequence ID" value="SDQ32501.1"/>
    <property type="molecule type" value="Genomic_DNA"/>
</dbReference>
<name>A0A1H0ZZ35_9ACTN</name>
<dbReference type="STRING" id="35622.SAMN04489764_0218"/>
<evidence type="ECO:0000313" key="3">
    <source>
        <dbReference type="Proteomes" id="UP000217103"/>
    </source>
</evidence>
<reference evidence="2 3" key="1">
    <citation type="submission" date="2016-10" db="EMBL/GenBank/DDBJ databases">
        <authorList>
            <person name="de Groot N.N."/>
        </authorList>
    </citation>
    <scope>NUCLEOTIDE SEQUENCE [LARGE SCALE GENOMIC DNA]</scope>
    <source>
        <strain evidence="2 3">DSM 43794</strain>
    </source>
</reference>
<dbReference type="OrthoDB" id="4316979at2"/>
<evidence type="ECO:0000313" key="2">
    <source>
        <dbReference type="EMBL" id="SDQ32501.1"/>
    </source>
</evidence>
<proteinExistence type="predicted"/>
<dbReference type="Pfam" id="PF04149">
    <property type="entry name" value="DUF397"/>
    <property type="match status" value="1"/>
</dbReference>
<dbReference type="AlphaFoldDB" id="A0A1H0ZZ35"/>
<evidence type="ECO:0000259" key="1">
    <source>
        <dbReference type="Pfam" id="PF04149"/>
    </source>
</evidence>